<dbReference type="PANTHER" id="PTHR43283:SF17">
    <property type="entry name" value="(LOVD), PUTATIVE (AFU_ORTHOLOGUE AFUA_5G00920)-RELATED"/>
    <property type="match status" value="1"/>
</dbReference>
<evidence type="ECO:0000313" key="5">
    <source>
        <dbReference type="Proteomes" id="UP001583177"/>
    </source>
</evidence>
<evidence type="ECO:0000259" key="3">
    <source>
        <dbReference type="Pfam" id="PF00144"/>
    </source>
</evidence>
<accession>A0ABR3Y836</accession>
<dbReference type="Gene3D" id="3.40.710.10">
    <property type="entry name" value="DD-peptidase/beta-lactamase superfamily"/>
    <property type="match status" value="1"/>
</dbReference>
<evidence type="ECO:0000313" key="4">
    <source>
        <dbReference type="EMBL" id="KAL1884096.1"/>
    </source>
</evidence>
<evidence type="ECO:0000256" key="1">
    <source>
        <dbReference type="ARBA" id="ARBA00009009"/>
    </source>
</evidence>
<dbReference type="InterPro" id="IPR012338">
    <property type="entry name" value="Beta-lactam/transpept-like"/>
</dbReference>
<comment type="similarity">
    <text evidence="1">Belongs to the class-A beta-lactamase family.</text>
</comment>
<sequence>MAPLPFEAQFSKAVADNTIPGTVLLARSKDGRVSYTKSFGQWDETTMFRLTSMTKLLTSIAAAKAIEQGLIGLDTDVAPHLPRLAAQPVLAGFSAAEGGKPILRPREKPITLRHLLTHSYGQAYTFIDAEVTGRYASSVLGRDPGLDSVLGRRAVDDTFDYPLVAEPGESWAYGPGLDWAGRVVEVVSGLSLEEFMQQHIFVPLGVENITFFPARNPTFAGKMAVLSVRSPLNGRVIAAPETDVDPAEARHCMGGGGLFAAMGDYLKVAESLLFDDEKLLKRDTATLFFEPLLSVDGKERAALVEAFKHPDWVVGWTPDPAEGYSWSLAGLVTPGGNAHRRNGFLQWSGAYNLSWFIDREAGLTGLFATSFLPSGDAQLKELMKAYELGLYGQLES</sequence>
<dbReference type="SUPFAM" id="SSF56601">
    <property type="entry name" value="beta-lactamase/transpeptidase-like"/>
    <property type="match status" value="1"/>
</dbReference>
<keyword evidence="5" id="KW-1185">Reference proteome</keyword>
<proteinExistence type="inferred from homology"/>
<evidence type="ECO:0000256" key="2">
    <source>
        <dbReference type="ARBA" id="ARBA00022801"/>
    </source>
</evidence>
<name>A0ABR3Y836_9PEZI</name>
<organism evidence="4 5">
    <name type="scientific">Diaporthe australafricana</name>
    <dbReference type="NCBI Taxonomy" id="127596"/>
    <lineage>
        <taxon>Eukaryota</taxon>
        <taxon>Fungi</taxon>
        <taxon>Dikarya</taxon>
        <taxon>Ascomycota</taxon>
        <taxon>Pezizomycotina</taxon>
        <taxon>Sordariomycetes</taxon>
        <taxon>Sordariomycetidae</taxon>
        <taxon>Diaporthales</taxon>
        <taxon>Diaporthaceae</taxon>
        <taxon>Diaporthe</taxon>
    </lineage>
</organism>
<comment type="caution">
    <text evidence="4">The sequence shown here is derived from an EMBL/GenBank/DDBJ whole genome shotgun (WGS) entry which is preliminary data.</text>
</comment>
<reference evidence="4 5" key="1">
    <citation type="journal article" date="2024" name="IMA Fungus">
        <title>IMA Genome - F19 : A genome assembly and annotation guide to empower mycologists, including annotated draft genome sequences of Ceratocystis pirilliformis, Diaporthe australafricana, Fusarium ophioides, Paecilomyces lecythidis, and Sporothrix stenoceras.</title>
        <authorList>
            <person name="Aylward J."/>
            <person name="Wilson A.M."/>
            <person name="Visagie C.M."/>
            <person name="Spraker J."/>
            <person name="Barnes I."/>
            <person name="Buitendag C."/>
            <person name="Ceriani C."/>
            <person name="Del Mar Angel L."/>
            <person name="du Plessis D."/>
            <person name="Fuchs T."/>
            <person name="Gasser K."/>
            <person name="Kramer D."/>
            <person name="Li W."/>
            <person name="Munsamy K."/>
            <person name="Piso A."/>
            <person name="Price J.L."/>
            <person name="Sonnekus B."/>
            <person name="Thomas C."/>
            <person name="van der Nest A."/>
            <person name="van Dijk A."/>
            <person name="van Heerden A."/>
            <person name="van Vuuren N."/>
            <person name="Yilmaz N."/>
            <person name="Duong T.A."/>
            <person name="van der Merwe N.A."/>
            <person name="Wingfield M.J."/>
            <person name="Wingfield B.D."/>
        </authorList>
    </citation>
    <scope>NUCLEOTIDE SEQUENCE [LARGE SCALE GENOMIC DNA]</scope>
    <source>
        <strain evidence="4 5">CMW 18300</strain>
    </source>
</reference>
<dbReference type="Proteomes" id="UP001583177">
    <property type="component" value="Unassembled WGS sequence"/>
</dbReference>
<dbReference type="InterPro" id="IPR001466">
    <property type="entry name" value="Beta-lactam-related"/>
</dbReference>
<dbReference type="PANTHER" id="PTHR43283">
    <property type="entry name" value="BETA-LACTAMASE-RELATED"/>
    <property type="match status" value="1"/>
</dbReference>
<dbReference type="Pfam" id="PF00144">
    <property type="entry name" value="Beta-lactamase"/>
    <property type="match status" value="1"/>
</dbReference>
<dbReference type="InterPro" id="IPR050789">
    <property type="entry name" value="Diverse_Enzym_Activities"/>
</dbReference>
<feature type="domain" description="Beta-lactamase-related" evidence="3">
    <location>
        <begin position="8"/>
        <end position="375"/>
    </location>
</feature>
<gene>
    <name evidence="4" type="ORF">Daus18300_000207</name>
</gene>
<protein>
    <recommendedName>
        <fullName evidence="3">Beta-lactamase-related domain-containing protein</fullName>
    </recommendedName>
</protein>
<keyword evidence="2" id="KW-0378">Hydrolase</keyword>
<dbReference type="EMBL" id="JAWRVE010000001">
    <property type="protein sequence ID" value="KAL1884096.1"/>
    <property type="molecule type" value="Genomic_DNA"/>
</dbReference>